<dbReference type="InterPro" id="IPR025423">
    <property type="entry name" value="TMEM205-like"/>
</dbReference>
<organism evidence="7 8">
    <name type="scientific">Recurvomyces mirabilis</name>
    <dbReference type="NCBI Taxonomy" id="574656"/>
    <lineage>
        <taxon>Eukaryota</taxon>
        <taxon>Fungi</taxon>
        <taxon>Dikarya</taxon>
        <taxon>Ascomycota</taxon>
        <taxon>Pezizomycotina</taxon>
        <taxon>Dothideomycetes</taxon>
        <taxon>Dothideomycetidae</taxon>
        <taxon>Mycosphaerellales</taxon>
        <taxon>Teratosphaeriaceae</taxon>
        <taxon>Recurvomyces</taxon>
    </lineage>
</organism>
<proteinExistence type="predicted"/>
<feature type="domain" description="TMEM205-like" evidence="6">
    <location>
        <begin position="14"/>
        <end position="136"/>
    </location>
</feature>
<feature type="transmembrane region" description="Helical" evidence="5">
    <location>
        <begin position="50"/>
        <end position="69"/>
    </location>
</feature>
<keyword evidence="8" id="KW-1185">Reference proteome</keyword>
<protein>
    <recommendedName>
        <fullName evidence="6">TMEM205-like domain-containing protein</fullName>
    </recommendedName>
</protein>
<dbReference type="AlphaFoldDB" id="A0AAE0WMY5"/>
<evidence type="ECO:0000256" key="5">
    <source>
        <dbReference type="SAM" id="Phobius"/>
    </source>
</evidence>
<evidence type="ECO:0000259" key="6">
    <source>
        <dbReference type="Pfam" id="PF13664"/>
    </source>
</evidence>
<feature type="transmembrane region" description="Helical" evidence="5">
    <location>
        <begin position="101"/>
        <end position="126"/>
    </location>
</feature>
<keyword evidence="2 5" id="KW-0812">Transmembrane</keyword>
<dbReference type="GO" id="GO:0016020">
    <property type="term" value="C:membrane"/>
    <property type="evidence" value="ECO:0007669"/>
    <property type="project" value="UniProtKB-SubCell"/>
</dbReference>
<feature type="transmembrane region" description="Helical" evidence="5">
    <location>
        <begin position="12"/>
        <end position="29"/>
    </location>
</feature>
<dbReference type="Pfam" id="PF13664">
    <property type="entry name" value="DUF4149"/>
    <property type="match status" value="1"/>
</dbReference>
<evidence type="ECO:0000256" key="3">
    <source>
        <dbReference type="ARBA" id="ARBA00022989"/>
    </source>
</evidence>
<evidence type="ECO:0000313" key="7">
    <source>
        <dbReference type="EMBL" id="KAK3674706.1"/>
    </source>
</evidence>
<evidence type="ECO:0000256" key="2">
    <source>
        <dbReference type="ARBA" id="ARBA00022692"/>
    </source>
</evidence>
<keyword evidence="4 5" id="KW-0472">Membrane</keyword>
<accession>A0AAE0WMY5</accession>
<comment type="subcellular location">
    <subcellularLocation>
        <location evidence="1">Membrane</location>
    </subcellularLocation>
</comment>
<dbReference type="Proteomes" id="UP001274830">
    <property type="component" value="Unassembled WGS sequence"/>
</dbReference>
<gene>
    <name evidence="7" type="ORF">LTR78_005428</name>
</gene>
<evidence type="ECO:0000313" key="8">
    <source>
        <dbReference type="Proteomes" id="UP001274830"/>
    </source>
</evidence>
<reference evidence="7" key="1">
    <citation type="submission" date="2023-07" db="EMBL/GenBank/DDBJ databases">
        <title>Black Yeasts Isolated from many extreme environments.</title>
        <authorList>
            <person name="Coleine C."/>
            <person name="Stajich J.E."/>
            <person name="Selbmann L."/>
        </authorList>
    </citation>
    <scope>NUCLEOTIDE SEQUENCE</scope>
    <source>
        <strain evidence="7">CCFEE 5485</strain>
    </source>
</reference>
<sequence>MPSSIYSSQPYHLLAYGTLLGSNIFQTFFNGPLAFKALPRPQFATLQTTIIPAFFSLQTALPVILALTWPGEKIAGLGNAVVRRGDGVSGLLRHGHGEADFFWTALVPIAVMFGSAAVNLIVLAPWTTSIMKQRKHQETRDGKRYYDPGPRSDAMQKLNTSFSILHSASSIVSLVGTGYMIYYGFVLADRL</sequence>
<comment type="caution">
    <text evidence="7">The sequence shown here is derived from an EMBL/GenBank/DDBJ whole genome shotgun (WGS) entry which is preliminary data.</text>
</comment>
<dbReference type="InterPro" id="IPR053009">
    <property type="entry name" value="Xanthocillin_Biosynth-Assoc"/>
</dbReference>
<name>A0AAE0WMY5_9PEZI</name>
<dbReference type="EMBL" id="JAUTXT010000018">
    <property type="protein sequence ID" value="KAK3674706.1"/>
    <property type="molecule type" value="Genomic_DNA"/>
</dbReference>
<dbReference type="PANTHER" id="PTHR23241">
    <property type="entry name" value="LATE EMBRYOGENESIS ABUNDANT PLANTS LEA-RELATED"/>
    <property type="match status" value="1"/>
</dbReference>
<keyword evidence="3 5" id="KW-1133">Transmembrane helix</keyword>
<evidence type="ECO:0000256" key="1">
    <source>
        <dbReference type="ARBA" id="ARBA00004370"/>
    </source>
</evidence>
<feature type="transmembrane region" description="Helical" evidence="5">
    <location>
        <begin position="164"/>
        <end position="185"/>
    </location>
</feature>
<evidence type="ECO:0000256" key="4">
    <source>
        <dbReference type="ARBA" id="ARBA00023136"/>
    </source>
</evidence>
<dbReference type="PANTHER" id="PTHR23241:SF106">
    <property type="entry name" value="DUF4149 DOMAIN-CONTAINING PROTEIN"/>
    <property type="match status" value="1"/>
</dbReference>